<dbReference type="Proteomes" id="UP000281170">
    <property type="component" value="Plasmid 19"/>
</dbReference>
<keyword evidence="10" id="KW-0614">Plasmid</keyword>
<name>A0A0W0R1Q0_9GAMM</name>
<feature type="transmembrane region" description="Helical" evidence="7">
    <location>
        <begin position="54"/>
        <end position="75"/>
    </location>
</feature>
<dbReference type="Gene3D" id="1.20.1250.20">
    <property type="entry name" value="MFS general substrate transporter like domains"/>
    <property type="match status" value="1"/>
</dbReference>
<keyword evidence="9" id="KW-0012">Acyltransferase</keyword>
<evidence type="ECO:0000256" key="7">
    <source>
        <dbReference type="SAM" id="Phobius"/>
    </source>
</evidence>
<feature type="transmembrane region" description="Helical" evidence="7">
    <location>
        <begin position="110"/>
        <end position="130"/>
    </location>
</feature>
<feature type="transmembrane region" description="Helical" evidence="7">
    <location>
        <begin position="295"/>
        <end position="313"/>
    </location>
</feature>
<dbReference type="InterPro" id="IPR011701">
    <property type="entry name" value="MFS"/>
</dbReference>
<organism evidence="9 11">
    <name type="scientific">Legionella adelaidensis</name>
    <dbReference type="NCBI Taxonomy" id="45056"/>
    <lineage>
        <taxon>Bacteria</taxon>
        <taxon>Pseudomonadati</taxon>
        <taxon>Pseudomonadota</taxon>
        <taxon>Gammaproteobacteria</taxon>
        <taxon>Legionellales</taxon>
        <taxon>Legionellaceae</taxon>
        <taxon>Legionella</taxon>
    </lineage>
</organism>
<evidence type="ECO:0000256" key="2">
    <source>
        <dbReference type="ARBA" id="ARBA00022448"/>
    </source>
</evidence>
<keyword evidence="5 7" id="KW-1133">Transmembrane helix</keyword>
<dbReference type="InterPro" id="IPR036259">
    <property type="entry name" value="MFS_trans_sf"/>
</dbReference>
<dbReference type="CDD" id="cd06173">
    <property type="entry name" value="MFS_MefA_like"/>
    <property type="match status" value="1"/>
</dbReference>
<dbReference type="PROSITE" id="PS50850">
    <property type="entry name" value="MFS"/>
    <property type="match status" value="1"/>
</dbReference>
<dbReference type="EMBL" id="LNKA01000016">
    <property type="protein sequence ID" value="KTC64907.1"/>
    <property type="molecule type" value="Genomic_DNA"/>
</dbReference>
<evidence type="ECO:0000313" key="9">
    <source>
        <dbReference type="EMBL" id="KTC64907.1"/>
    </source>
</evidence>
<accession>A0A0W0R1Q0</accession>
<sequence length="422" mass="46724">MAAPLFYLLQKKKFLPLFLTQFFGAFNDNAFKMSMLTLISYHLSSSQIQSENYQAIASGLFILPFFLFSGTAGQLADKYDKAVLTRIIKLLEIVLTTLGGLSLYSGNITLMMITLTGMGIHSTFFGPVKYAILPDHLPKTELLGATALIESSTFIAILLGTTLGTLSIAGTGERAFNAILLIICIAVVGFIASCFIPPTTSHTHNLQIVWNPWRATRRMLREVGKQAKIVPVVFGISWFWLVGGVILTKLPDYANYVLHAQSTIFALFLALFSIGIAVGSLFINYVLKGAITLKYTPHAMLILSFFIIDLYFATPTNVPQEPQSFLVFFHLWANIRVVIDFFLAAVCCGVFLVPFYTYLQVLTEGHLRARCIATNNITNAFFMVIGTLLVMFFLYLNISIIGVFLILGILNILAALLLAYLL</sequence>
<feature type="transmembrane region" description="Helical" evidence="7">
    <location>
        <begin position="333"/>
        <end position="356"/>
    </location>
</feature>
<evidence type="ECO:0000256" key="4">
    <source>
        <dbReference type="ARBA" id="ARBA00022692"/>
    </source>
</evidence>
<dbReference type="GO" id="GO:0005886">
    <property type="term" value="C:plasma membrane"/>
    <property type="evidence" value="ECO:0007669"/>
    <property type="project" value="UniProtKB-SubCell"/>
</dbReference>
<evidence type="ECO:0000259" key="8">
    <source>
        <dbReference type="PROSITE" id="PS50850"/>
    </source>
</evidence>
<geneLocation type="plasmid" evidence="10 12">
    <name>19</name>
</geneLocation>
<feature type="transmembrane region" description="Helical" evidence="7">
    <location>
        <begin position="377"/>
        <end position="395"/>
    </location>
</feature>
<dbReference type="PATRIC" id="fig|45056.6.peg.1770"/>
<dbReference type="GO" id="GO:0016746">
    <property type="term" value="F:acyltransferase activity"/>
    <property type="evidence" value="ECO:0007669"/>
    <property type="project" value="UniProtKB-KW"/>
</dbReference>
<dbReference type="KEGG" id="ladl:NCTC12735_01225"/>
<evidence type="ECO:0000256" key="6">
    <source>
        <dbReference type="ARBA" id="ARBA00023136"/>
    </source>
</evidence>
<reference evidence="9 11" key="1">
    <citation type="submission" date="2015-11" db="EMBL/GenBank/DDBJ databases">
        <title>Identification of large and diverse effector repertoires of 38 Legionella species.</title>
        <authorList>
            <person name="Burstein D."/>
            <person name="Amaro F."/>
            <person name="Zusman T."/>
            <person name="Lifshitz Z."/>
            <person name="Cohen O."/>
            <person name="Gilbert J.A."/>
            <person name="Pupko T."/>
            <person name="Shuman H.A."/>
            <person name="Segal G."/>
        </authorList>
    </citation>
    <scope>NUCLEOTIDE SEQUENCE [LARGE SCALE GENOMIC DNA]</scope>
    <source>
        <strain evidence="9 11">1762-AUS-E</strain>
    </source>
</reference>
<dbReference type="EMBL" id="LR134428">
    <property type="protein sequence ID" value="VEH85590.1"/>
    <property type="molecule type" value="Genomic_DNA"/>
</dbReference>
<evidence type="ECO:0000313" key="12">
    <source>
        <dbReference type="Proteomes" id="UP000281170"/>
    </source>
</evidence>
<dbReference type="GO" id="GO:0022857">
    <property type="term" value="F:transmembrane transporter activity"/>
    <property type="evidence" value="ECO:0007669"/>
    <property type="project" value="InterPro"/>
</dbReference>
<feature type="transmembrane region" description="Helical" evidence="7">
    <location>
        <begin position="142"/>
        <end position="169"/>
    </location>
</feature>
<dbReference type="OrthoDB" id="9803968at2"/>
<dbReference type="PANTHER" id="PTHR43266:SF2">
    <property type="entry name" value="MAJOR FACILITATOR SUPERFAMILY (MFS) PROFILE DOMAIN-CONTAINING PROTEIN"/>
    <property type="match status" value="1"/>
</dbReference>
<keyword evidence="6 7" id="KW-0472">Membrane</keyword>
<keyword evidence="9" id="KW-0808">Transferase</keyword>
<feature type="domain" description="Major facilitator superfamily (MFS) profile" evidence="8">
    <location>
        <begin position="13"/>
        <end position="422"/>
    </location>
</feature>
<dbReference type="STRING" id="45056.Lade_1714"/>
<evidence type="ECO:0000313" key="10">
    <source>
        <dbReference type="EMBL" id="VEH85590.1"/>
    </source>
</evidence>
<dbReference type="Pfam" id="PF07690">
    <property type="entry name" value="MFS_1"/>
    <property type="match status" value="1"/>
</dbReference>
<comment type="subcellular location">
    <subcellularLocation>
        <location evidence="1">Cell membrane</location>
        <topology evidence="1">Multi-pass membrane protein</topology>
    </subcellularLocation>
</comment>
<evidence type="ECO:0000313" key="11">
    <source>
        <dbReference type="Proteomes" id="UP000054859"/>
    </source>
</evidence>
<dbReference type="InterPro" id="IPR020846">
    <property type="entry name" value="MFS_dom"/>
</dbReference>
<feature type="transmembrane region" description="Helical" evidence="7">
    <location>
        <begin position="401"/>
        <end position="421"/>
    </location>
</feature>
<proteinExistence type="predicted"/>
<dbReference type="AlphaFoldDB" id="A0A0W0R1Q0"/>
<keyword evidence="3" id="KW-1003">Cell membrane</keyword>
<keyword evidence="2" id="KW-0813">Transport</keyword>
<evidence type="ECO:0000256" key="3">
    <source>
        <dbReference type="ARBA" id="ARBA00022475"/>
    </source>
</evidence>
<reference evidence="10 12" key="2">
    <citation type="submission" date="2018-12" db="EMBL/GenBank/DDBJ databases">
        <authorList>
            <consortium name="Pathogen Informatics"/>
        </authorList>
    </citation>
    <scope>NUCLEOTIDE SEQUENCE [LARGE SCALE GENOMIC DNA]</scope>
    <source>
        <strain evidence="10 12">NCTC12735</strain>
        <plasmid evidence="12">19</plasmid>
    </source>
</reference>
<dbReference type="RefSeq" id="WP_058462789.1">
    <property type="nucleotide sequence ID" value="NZ_CAAAHS010000011.1"/>
</dbReference>
<evidence type="ECO:0000256" key="5">
    <source>
        <dbReference type="ARBA" id="ARBA00022989"/>
    </source>
</evidence>
<evidence type="ECO:0000256" key="1">
    <source>
        <dbReference type="ARBA" id="ARBA00004651"/>
    </source>
</evidence>
<feature type="transmembrane region" description="Helical" evidence="7">
    <location>
        <begin position="87"/>
        <end position="104"/>
    </location>
</feature>
<feature type="transmembrane region" description="Helical" evidence="7">
    <location>
        <begin position="227"/>
        <end position="248"/>
    </location>
</feature>
<protein>
    <submittedName>
        <fullName evidence="9">2-acylglycerophosphoethanolamine acyltransferase</fullName>
    </submittedName>
</protein>
<keyword evidence="4 7" id="KW-0812">Transmembrane</keyword>
<feature type="transmembrane region" description="Helical" evidence="7">
    <location>
        <begin position="260"/>
        <end position="283"/>
    </location>
</feature>
<keyword evidence="11" id="KW-1185">Reference proteome</keyword>
<gene>
    <name evidence="10" type="primary">lplT</name>
    <name evidence="9" type="ORF">Lade_1714</name>
    <name evidence="10" type="ORF">NCTC12735_01225</name>
</gene>
<dbReference type="SUPFAM" id="SSF103473">
    <property type="entry name" value="MFS general substrate transporter"/>
    <property type="match status" value="1"/>
</dbReference>
<dbReference type="PANTHER" id="PTHR43266">
    <property type="entry name" value="MACROLIDE-EFFLUX PROTEIN"/>
    <property type="match status" value="1"/>
</dbReference>
<feature type="transmembrane region" description="Helical" evidence="7">
    <location>
        <begin position="175"/>
        <end position="196"/>
    </location>
</feature>
<dbReference type="Proteomes" id="UP000054859">
    <property type="component" value="Unassembled WGS sequence"/>
</dbReference>